<keyword evidence="2" id="KW-1185">Reference proteome</keyword>
<reference evidence="1 2" key="1">
    <citation type="submission" date="2020-08" db="EMBL/GenBank/DDBJ databases">
        <title>Genomic Encyclopedia of Type Strains, Phase IV (KMG-IV): sequencing the most valuable type-strain genomes for metagenomic binning, comparative biology and taxonomic classification.</title>
        <authorList>
            <person name="Goeker M."/>
        </authorList>
    </citation>
    <scope>NUCLEOTIDE SEQUENCE [LARGE SCALE GENOMIC DNA]</scope>
    <source>
        <strain evidence="1 2">DSM 2461</strain>
    </source>
</reference>
<dbReference type="AlphaFoldDB" id="A0A841R6G0"/>
<protein>
    <submittedName>
        <fullName evidence="1">Uncharacterized protein</fullName>
    </submittedName>
</protein>
<name>A0A841R6G0_9SPIO</name>
<gene>
    <name evidence="1" type="ORF">HNR50_002457</name>
</gene>
<evidence type="ECO:0000313" key="2">
    <source>
        <dbReference type="Proteomes" id="UP000587760"/>
    </source>
</evidence>
<dbReference type="EMBL" id="JACHGJ010000004">
    <property type="protein sequence ID" value="MBB6480784.1"/>
    <property type="molecule type" value="Genomic_DNA"/>
</dbReference>
<organism evidence="1 2">
    <name type="scientific">Spirochaeta isovalerica</name>
    <dbReference type="NCBI Taxonomy" id="150"/>
    <lineage>
        <taxon>Bacteria</taxon>
        <taxon>Pseudomonadati</taxon>
        <taxon>Spirochaetota</taxon>
        <taxon>Spirochaetia</taxon>
        <taxon>Spirochaetales</taxon>
        <taxon>Spirochaetaceae</taxon>
        <taxon>Spirochaeta</taxon>
    </lineage>
</organism>
<accession>A0A841R6G0</accession>
<proteinExistence type="predicted"/>
<dbReference type="RefSeq" id="WP_184747044.1">
    <property type="nucleotide sequence ID" value="NZ_JACHGJ010000004.1"/>
</dbReference>
<evidence type="ECO:0000313" key="1">
    <source>
        <dbReference type="EMBL" id="MBB6480784.1"/>
    </source>
</evidence>
<dbReference type="Proteomes" id="UP000587760">
    <property type="component" value="Unassembled WGS sequence"/>
</dbReference>
<sequence length="185" mass="21663">MEPKFRIKDLFSAYSDQELPMEGGYIITSFFDQNSSYTRYEVIAYNNVKDIYATEEGIVFKADGKKIYILVEPVSYTHKQIEPCYRDDAHKIPYRFKELDEHRTKRQDRIYIAKEPVETYTAFTVLNETGMNNSYVCYPVEDIADLMEKFFQKALNQNSNVPRADAKTVSVTIKALFKKLQLPVY</sequence>
<comment type="caution">
    <text evidence="1">The sequence shown here is derived from an EMBL/GenBank/DDBJ whole genome shotgun (WGS) entry which is preliminary data.</text>
</comment>